<name>A0AAV1YY52_9ARAC</name>
<dbReference type="Proteomes" id="UP001497382">
    <property type="component" value="Unassembled WGS sequence"/>
</dbReference>
<evidence type="ECO:0000313" key="1">
    <source>
        <dbReference type="EMBL" id="CAL1263959.1"/>
    </source>
</evidence>
<gene>
    <name evidence="1" type="ORF">LARSCL_LOCUS1776</name>
</gene>
<dbReference type="EMBL" id="CAXIEN010000011">
    <property type="protein sequence ID" value="CAL1263959.1"/>
    <property type="molecule type" value="Genomic_DNA"/>
</dbReference>
<evidence type="ECO:0000313" key="2">
    <source>
        <dbReference type="Proteomes" id="UP001497382"/>
    </source>
</evidence>
<accession>A0AAV1YY52</accession>
<feature type="non-terminal residue" evidence="1">
    <location>
        <position position="33"/>
    </location>
</feature>
<comment type="caution">
    <text evidence="1">The sequence shown here is derived from an EMBL/GenBank/DDBJ whole genome shotgun (WGS) entry which is preliminary data.</text>
</comment>
<reference evidence="1 2" key="1">
    <citation type="submission" date="2024-04" db="EMBL/GenBank/DDBJ databases">
        <authorList>
            <person name="Rising A."/>
            <person name="Reimegard J."/>
            <person name="Sonavane S."/>
            <person name="Akerstrom W."/>
            <person name="Nylinder S."/>
            <person name="Hedman E."/>
            <person name="Kallberg Y."/>
        </authorList>
    </citation>
    <scope>NUCLEOTIDE SEQUENCE [LARGE SCALE GENOMIC DNA]</scope>
</reference>
<keyword evidence="2" id="KW-1185">Reference proteome</keyword>
<proteinExistence type="predicted"/>
<dbReference type="AlphaFoldDB" id="A0AAV1YY52"/>
<protein>
    <submittedName>
        <fullName evidence="1">Uncharacterized protein</fullName>
    </submittedName>
</protein>
<sequence>MKLLKGRYLRRFAKGISISSWIIPQHPNAYRQR</sequence>
<organism evidence="1 2">
    <name type="scientific">Larinioides sclopetarius</name>
    <dbReference type="NCBI Taxonomy" id="280406"/>
    <lineage>
        <taxon>Eukaryota</taxon>
        <taxon>Metazoa</taxon>
        <taxon>Ecdysozoa</taxon>
        <taxon>Arthropoda</taxon>
        <taxon>Chelicerata</taxon>
        <taxon>Arachnida</taxon>
        <taxon>Araneae</taxon>
        <taxon>Araneomorphae</taxon>
        <taxon>Entelegynae</taxon>
        <taxon>Araneoidea</taxon>
        <taxon>Araneidae</taxon>
        <taxon>Larinioides</taxon>
    </lineage>
</organism>